<evidence type="ECO:0000313" key="2">
    <source>
        <dbReference type="Proteomes" id="UP000239990"/>
    </source>
</evidence>
<evidence type="ECO:0000313" key="1">
    <source>
        <dbReference type="EMBL" id="PPA77667.1"/>
    </source>
</evidence>
<gene>
    <name evidence="1" type="ORF">C4E15_06570</name>
</gene>
<reference evidence="1 2" key="1">
    <citation type="submission" date="2018-02" db="EMBL/GenBank/DDBJ databases">
        <title>Draft Genome of Achromobacter spanius stain 6.</title>
        <authorList>
            <person name="Gunasekera T.S."/>
            <person name="Radwan O."/>
            <person name="Ruiz O.N."/>
        </authorList>
    </citation>
    <scope>NUCLEOTIDE SEQUENCE [LARGE SCALE GENOMIC DNA]</scope>
    <source>
        <strain evidence="1 2">6</strain>
    </source>
</reference>
<evidence type="ECO:0008006" key="3">
    <source>
        <dbReference type="Google" id="ProtNLM"/>
    </source>
</evidence>
<dbReference type="RefSeq" id="WP_104142773.1">
    <property type="nucleotide sequence ID" value="NZ_PREU01000002.1"/>
</dbReference>
<dbReference type="AlphaFoldDB" id="A0A2S5GX61"/>
<comment type="caution">
    <text evidence="1">The sequence shown here is derived from an EMBL/GenBank/DDBJ whole genome shotgun (WGS) entry which is preliminary data.</text>
</comment>
<sequence>MADLKTCPFCGCPAFIIPVARDWWSLRADHHEECIFPEDHRIDVPQTPEQLDLLIRDWNRRATTDNKEQ</sequence>
<name>A0A2S5GX61_9BURK</name>
<organism evidence="1 2">
    <name type="scientific">Achromobacter spanius</name>
    <dbReference type="NCBI Taxonomy" id="217203"/>
    <lineage>
        <taxon>Bacteria</taxon>
        <taxon>Pseudomonadati</taxon>
        <taxon>Pseudomonadota</taxon>
        <taxon>Betaproteobacteria</taxon>
        <taxon>Burkholderiales</taxon>
        <taxon>Alcaligenaceae</taxon>
        <taxon>Achromobacter</taxon>
    </lineage>
</organism>
<dbReference type="OrthoDB" id="8778022at2"/>
<dbReference type="Proteomes" id="UP000239990">
    <property type="component" value="Unassembled WGS sequence"/>
</dbReference>
<proteinExistence type="predicted"/>
<protein>
    <recommendedName>
        <fullName evidence="3">Restriction alleviation protein, Lar family</fullName>
    </recommendedName>
</protein>
<accession>A0A2S5GX61</accession>
<dbReference type="EMBL" id="PREU01000002">
    <property type="protein sequence ID" value="PPA77667.1"/>
    <property type="molecule type" value="Genomic_DNA"/>
</dbReference>